<organism evidence="4 5">
    <name type="scientific">Eragrostis curvula</name>
    <name type="common">weeping love grass</name>
    <dbReference type="NCBI Taxonomy" id="38414"/>
    <lineage>
        <taxon>Eukaryota</taxon>
        <taxon>Viridiplantae</taxon>
        <taxon>Streptophyta</taxon>
        <taxon>Embryophyta</taxon>
        <taxon>Tracheophyta</taxon>
        <taxon>Spermatophyta</taxon>
        <taxon>Magnoliopsida</taxon>
        <taxon>Liliopsida</taxon>
        <taxon>Poales</taxon>
        <taxon>Poaceae</taxon>
        <taxon>PACMAD clade</taxon>
        <taxon>Chloridoideae</taxon>
        <taxon>Eragrostideae</taxon>
        <taxon>Eragrostidinae</taxon>
        <taxon>Eragrostis</taxon>
    </lineage>
</organism>
<dbReference type="EMBL" id="RWGY01000002">
    <property type="protein sequence ID" value="TVU48868.1"/>
    <property type="molecule type" value="Genomic_DNA"/>
</dbReference>
<dbReference type="InterPro" id="IPR057734">
    <property type="entry name" value="UBE2O-like_SH3-C"/>
</dbReference>
<feature type="non-terminal residue" evidence="4">
    <location>
        <position position="1"/>
    </location>
</feature>
<evidence type="ECO:0000313" key="5">
    <source>
        <dbReference type="Proteomes" id="UP000324897"/>
    </source>
</evidence>
<dbReference type="SUPFAM" id="SSF54495">
    <property type="entry name" value="UBC-like"/>
    <property type="match status" value="1"/>
</dbReference>
<evidence type="ECO:0000313" key="4">
    <source>
        <dbReference type="EMBL" id="TVU48868.1"/>
    </source>
</evidence>
<dbReference type="InterPro" id="IPR057733">
    <property type="entry name" value="UBE2O-like_SH3-B"/>
</dbReference>
<dbReference type="GO" id="GO:0061631">
    <property type="term" value="F:ubiquitin conjugating enzyme activity"/>
    <property type="evidence" value="ECO:0007669"/>
    <property type="project" value="TreeGrafter"/>
</dbReference>
<proteinExistence type="predicted"/>
<keyword evidence="5" id="KW-1185">Reference proteome</keyword>
<dbReference type="PANTHER" id="PTHR46116">
    <property type="entry name" value="(E3-INDEPENDENT) E2 UBIQUITIN-CONJUGATING ENZYME"/>
    <property type="match status" value="1"/>
</dbReference>
<dbReference type="Pfam" id="PF23043">
    <property type="entry name" value="SH3-B_UBE2O"/>
    <property type="match status" value="1"/>
</dbReference>
<dbReference type="Proteomes" id="UP000324897">
    <property type="component" value="Chromosome 6"/>
</dbReference>
<dbReference type="Gramene" id="TVU48868">
    <property type="protein sequence ID" value="TVU48868"/>
    <property type="gene ID" value="EJB05_00149"/>
</dbReference>
<dbReference type="PANTHER" id="PTHR46116:SF32">
    <property type="entry name" value="OS05G0153132 PROTEIN"/>
    <property type="match status" value="1"/>
</dbReference>
<keyword evidence="2" id="KW-0833">Ubl conjugation pathway</keyword>
<keyword evidence="1" id="KW-0808">Transferase</keyword>
<dbReference type="SMART" id="SM00212">
    <property type="entry name" value="UBCc"/>
    <property type="match status" value="1"/>
</dbReference>
<dbReference type="InterPro" id="IPR016135">
    <property type="entry name" value="UBQ-conjugating_enzyme/RWD"/>
</dbReference>
<reference evidence="4 5" key="1">
    <citation type="journal article" date="2019" name="Sci. Rep.">
        <title>A high-quality genome of Eragrostis curvula grass provides insights into Poaceae evolution and supports new strategies to enhance forage quality.</title>
        <authorList>
            <person name="Carballo J."/>
            <person name="Santos B.A.C.M."/>
            <person name="Zappacosta D."/>
            <person name="Garbus I."/>
            <person name="Selva J.P."/>
            <person name="Gallo C.A."/>
            <person name="Diaz A."/>
            <person name="Albertini E."/>
            <person name="Caccamo M."/>
            <person name="Echenique V."/>
        </authorList>
    </citation>
    <scope>NUCLEOTIDE SEQUENCE [LARGE SCALE GENOMIC DNA]</scope>
    <source>
        <strain evidence="5">cv. Victoria</strain>
        <tissue evidence="4">Leaf</tissue>
    </source>
</reference>
<dbReference type="InterPro" id="IPR000608">
    <property type="entry name" value="UBC"/>
</dbReference>
<comment type="caution">
    <text evidence="4">The sequence shown here is derived from an EMBL/GenBank/DDBJ whole genome shotgun (WGS) entry which is preliminary data.</text>
</comment>
<dbReference type="Pfam" id="PF23044">
    <property type="entry name" value="SH3-C_UBE2O"/>
    <property type="match status" value="1"/>
</dbReference>
<evidence type="ECO:0000256" key="2">
    <source>
        <dbReference type="ARBA" id="ARBA00022786"/>
    </source>
</evidence>
<dbReference type="Pfam" id="PF00179">
    <property type="entry name" value="UQ_con"/>
    <property type="match status" value="1"/>
</dbReference>
<feature type="domain" description="UBC core" evidence="3">
    <location>
        <begin position="245"/>
        <end position="406"/>
    </location>
</feature>
<dbReference type="PROSITE" id="PS50127">
    <property type="entry name" value="UBC_2"/>
    <property type="match status" value="1"/>
</dbReference>
<sequence length="432" mass="48463">MVWNQHEFVPGERVIHRVRDDGPHLGIVHIHRVRDDGPHLGIVQSFNFKDQTARVSWFQASKEEEAEETSSAYHLDVSSDHHLSYGSVVVRIRPADSSLAREDGKEEAQRDNEDLSWVGKVVDLCDGQYIHVSWGDGNTSKVLLHEIAVVKQKSIKEMLQEIGDSRSIGWANAMTQAAIRLIGCCSDGTGKRHRGGGSAQQAKTEADAIGGDDLSRFPHFDVQESPPDHHYLNNMMEQGNGGGTKWIKRVQKEWKVLEDNLPDTIYVQAFEERMDLLREVMVGTSGTPYQDGLFFFDLQLSPSSYPDSPPLVSYRSYGLRLNPNLYESGTVCLSLLNTFGGEGAELWSPTTSTVLQVVVSIQGLVLTTQPYYNEAGYASQVGTTQGRRNELPYNENAYLLTLQTMLHLLRRPPAGFETFIREHFRLRGQHVP</sequence>
<evidence type="ECO:0000256" key="1">
    <source>
        <dbReference type="ARBA" id="ARBA00022679"/>
    </source>
</evidence>
<gene>
    <name evidence="4" type="ORF">EJB05_00149</name>
</gene>
<dbReference type="CDD" id="cd23837">
    <property type="entry name" value="UBCc_UBE2O"/>
    <property type="match status" value="1"/>
</dbReference>
<protein>
    <recommendedName>
        <fullName evidence="3">UBC core domain-containing protein</fullName>
    </recommendedName>
</protein>
<dbReference type="Gene3D" id="3.10.110.10">
    <property type="entry name" value="Ubiquitin Conjugating Enzyme"/>
    <property type="match status" value="1"/>
</dbReference>
<dbReference type="AlphaFoldDB" id="A0A5J9WKT0"/>
<dbReference type="OrthoDB" id="632608at2759"/>
<accession>A0A5J9WKT0</accession>
<evidence type="ECO:0000259" key="3">
    <source>
        <dbReference type="PROSITE" id="PS50127"/>
    </source>
</evidence>
<name>A0A5J9WKT0_9POAL</name>